<dbReference type="Gene3D" id="3.30.200.20">
    <property type="entry name" value="Phosphorylase Kinase, domain 1"/>
    <property type="match status" value="1"/>
</dbReference>
<feature type="domain" description="Aminoglycoside phosphotransferase" evidence="8">
    <location>
        <begin position="29"/>
        <end position="264"/>
    </location>
</feature>
<reference evidence="9 10" key="1">
    <citation type="submission" date="2020-08" db="EMBL/GenBank/DDBJ databases">
        <title>A Genomic Blueprint of the Chicken Gut Microbiome.</title>
        <authorList>
            <person name="Gilroy R."/>
            <person name="Ravi A."/>
            <person name="Getino M."/>
            <person name="Pursley I."/>
            <person name="Horton D.L."/>
            <person name="Alikhan N.-F."/>
            <person name="Baker D."/>
            <person name="Gharbi K."/>
            <person name="Hall N."/>
            <person name="Watson M."/>
            <person name="Adriaenssens E.M."/>
            <person name="Foster-Nyarko E."/>
            <person name="Jarju S."/>
            <person name="Secka A."/>
            <person name="Antonio M."/>
            <person name="Oren A."/>
            <person name="Chaudhuri R."/>
            <person name="La Ragione R.M."/>
            <person name="Hildebrand F."/>
            <person name="Pallen M.J."/>
        </authorList>
    </citation>
    <scope>NUCLEOTIDE SEQUENCE [LARGE SCALE GENOMIC DNA]</scope>
    <source>
        <strain evidence="9 10">N37</strain>
    </source>
</reference>
<dbReference type="GO" id="GO:0046522">
    <property type="term" value="F:S-methyl-5-thioribose kinase activity"/>
    <property type="evidence" value="ECO:0007669"/>
    <property type="project" value="UniProtKB-EC"/>
</dbReference>
<proteinExistence type="inferred from homology"/>
<evidence type="ECO:0000256" key="2">
    <source>
        <dbReference type="ARBA" id="ARBA00011738"/>
    </source>
</evidence>
<organism evidence="9 10">
    <name type="scientific">Clostridium faecium</name>
    <dbReference type="NCBI Taxonomy" id="2762223"/>
    <lineage>
        <taxon>Bacteria</taxon>
        <taxon>Bacillati</taxon>
        <taxon>Bacillota</taxon>
        <taxon>Clostridia</taxon>
        <taxon>Eubacteriales</taxon>
        <taxon>Clostridiaceae</taxon>
        <taxon>Clostridium</taxon>
    </lineage>
</organism>
<dbReference type="SUPFAM" id="SSF56112">
    <property type="entry name" value="Protein kinase-like (PK-like)"/>
    <property type="match status" value="1"/>
</dbReference>
<keyword evidence="6 9" id="KW-0418">Kinase</keyword>
<sequence length="403" mass="47163">MYEKLSVTNIKEFLLMNCDLFSLDDELEITELSNGNVNLIFRVRNTKDNKSFVVKQALPYLKIAGDSWPLAIDRNKLEYKVLEYQSLICKELVPKVYFNDEAYSAFVMEDCTGMEVLRESLLKMNKYPSFPNIIGEYLAKMLFHTSDLGLKKKLKKNMIKEFVNPDLCDITERLVFTEPYYNCYTNNINAEILSYVKKEIWNDELVCASIDKLRYIFMNKSEALIHGDLHSGSIFISSDKCKVFDSEFAFYGPISYDIGTLYANLIVNYYYLDSVEDCNIEKINDFRAYLLNTMERVWTSFVNNFSLLYKRKLKLKVLNKEKYKEDYLNEVLHETIGFCACEIMRRVIGLAHTEELDSIHDIKKKSTIEIELLNLSKFLVLNYKEFNGIDRIISSVDKSFTYV</sequence>
<accession>A0ABR8YRM7</accession>
<dbReference type="InterPro" id="IPR009212">
    <property type="entry name" value="Methylthioribose_kinase"/>
</dbReference>
<dbReference type="Gene3D" id="3.90.1200.10">
    <property type="match status" value="1"/>
</dbReference>
<keyword evidence="4 9" id="KW-0808">Transferase</keyword>
<evidence type="ECO:0000313" key="9">
    <source>
        <dbReference type="EMBL" id="MBD8046880.1"/>
    </source>
</evidence>
<comment type="caution">
    <text evidence="9">The sequence shown here is derived from an EMBL/GenBank/DDBJ whole genome shotgun (WGS) entry which is preliminary data.</text>
</comment>
<keyword evidence="7" id="KW-0067">ATP-binding</keyword>
<evidence type="ECO:0000256" key="4">
    <source>
        <dbReference type="ARBA" id="ARBA00022679"/>
    </source>
</evidence>
<dbReference type="RefSeq" id="WP_191739856.1">
    <property type="nucleotide sequence ID" value="NZ_JACSQB010000052.1"/>
</dbReference>
<evidence type="ECO:0000256" key="5">
    <source>
        <dbReference type="ARBA" id="ARBA00022741"/>
    </source>
</evidence>
<evidence type="ECO:0000313" key="10">
    <source>
        <dbReference type="Proteomes" id="UP000627166"/>
    </source>
</evidence>
<dbReference type="EMBL" id="JACSQB010000052">
    <property type="protein sequence ID" value="MBD8046880.1"/>
    <property type="molecule type" value="Genomic_DNA"/>
</dbReference>
<evidence type="ECO:0000256" key="1">
    <source>
        <dbReference type="ARBA" id="ARBA00010165"/>
    </source>
</evidence>
<evidence type="ECO:0000256" key="3">
    <source>
        <dbReference type="ARBA" id="ARBA00012128"/>
    </source>
</evidence>
<evidence type="ECO:0000256" key="6">
    <source>
        <dbReference type="ARBA" id="ARBA00022777"/>
    </source>
</evidence>
<dbReference type="EC" id="2.7.1.100" evidence="3"/>
<name>A0ABR8YRM7_9CLOT</name>
<evidence type="ECO:0000256" key="7">
    <source>
        <dbReference type="ARBA" id="ARBA00022840"/>
    </source>
</evidence>
<dbReference type="InterPro" id="IPR002575">
    <property type="entry name" value="Aminoglycoside_PTrfase"/>
</dbReference>
<protein>
    <recommendedName>
        <fullName evidence="3">S-methyl-5-thioribose kinase</fullName>
        <ecNumber evidence="3">2.7.1.100</ecNumber>
    </recommendedName>
</protein>
<comment type="subunit">
    <text evidence="2">Homodimer.</text>
</comment>
<dbReference type="Pfam" id="PF01636">
    <property type="entry name" value="APH"/>
    <property type="match status" value="1"/>
</dbReference>
<keyword evidence="10" id="KW-1185">Reference proteome</keyword>
<evidence type="ECO:0000259" key="8">
    <source>
        <dbReference type="Pfam" id="PF01636"/>
    </source>
</evidence>
<dbReference type="NCBIfam" id="TIGR01767">
    <property type="entry name" value="MTRK"/>
    <property type="match status" value="1"/>
</dbReference>
<dbReference type="PIRSF" id="PIRSF031134">
    <property type="entry name" value="MTRK"/>
    <property type="match status" value="1"/>
</dbReference>
<gene>
    <name evidence="9" type="primary">mtnK</name>
    <name evidence="9" type="ORF">H9637_07465</name>
</gene>
<comment type="similarity">
    <text evidence="1">Belongs to the methylthioribose kinase family.</text>
</comment>
<keyword evidence="5" id="KW-0547">Nucleotide-binding</keyword>
<dbReference type="InterPro" id="IPR011009">
    <property type="entry name" value="Kinase-like_dom_sf"/>
</dbReference>
<dbReference type="Proteomes" id="UP000627166">
    <property type="component" value="Unassembled WGS sequence"/>
</dbReference>
<dbReference type="PANTHER" id="PTHR34273:SF2">
    <property type="entry name" value="METHYLTHIORIBOSE KINASE"/>
    <property type="match status" value="1"/>
</dbReference>
<dbReference type="PANTHER" id="PTHR34273">
    <property type="entry name" value="METHYLTHIORIBOSE KINASE"/>
    <property type="match status" value="1"/>
</dbReference>